<name>B0TTB8_SHEHH</name>
<dbReference type="KEGG" id="shl:Shal_3516"/>
<sequence length="430" mass="48959">MTESSFERAKHAFTNAIWATFASMSLGLAFKIWLAQWVEKGDLALYHTVVDIVSMSLILLSGFRASMVVSFSKTKNDRDITNIFRYSLIIMVLFTWGLVLPYIKHQLNIDVEYIQLVGIILGMGFKVYFTNQIGMYRLYDIANKTIWIEPLVQIILFLVCYYLLAQTPTASLFFSLMLSNLAAAAYMFLKRRKLIATTPLAPVQLTPDMRNFVKKSVMSSLEVGASILMVYITVLLTIGYFTIDELGDFQVVVRPMIAYLTMLFVFPVYRYILPELAQCLKNKEHQQIAQIRKWFFKLSLGVSAALLTGLLLFSDELVALVFPETYAKAAPILMHFALFFGFMMLNAYQIAYIKSHGLFLQSLLIRLLGVATLLIMFYLLRLVTDNVVAVILALGSGYLTMFIASSIIERKLLKQHQFNELENEPKLASE</sequence>
<dbReference type="eggNOG" id="COG2244">
    <property type="taxonomic scope" value="Bacteria"/>
</dbReference>
<feature type="transmembrane region" description="Helical" evidence="6">
    <location>
        <begin position="146"/>
        <end position="164"/>
    </location>
</feature>
<comment type="subcellular location">
    <subcellularLocation>
        <location evidence="1">Cell membrane</location>
        <topology evidence="1">Multi-pass membrane protein</topology>
    </subcellularLocation>
</comment>
<evidence type="ECO:0000256" key="2">
    <source>
        <dbReference type="ARBA" id="ARBA00022475"/>
    </source>
</evidence>
<feature type="transmembrane region" description="Helical" evidence="6">
    <location>
        <begin position="387"/>
        <end position="408"/>
    </location>
</feature>
<feature type="transmembrane region" description="Helical" evidence="6">
    <location>
        <begin position="223"/>
        <end position="243"/>
    </location>
</feature>
<dbReference type="GO" id="GO:0005886">
    <property type="term" value="C:plasma membrane"/>
    <property type="evidence" value="ECO:0007669"/>
    <property type="project" value="UniProtKB-SubCell"/>
</dbReference>
<feature type="transmembrane region" description="Helical" evidence="6">
    <location>
        <begin position="83"/>
        <end position="103"/>
    </location>
</feature>
<dbReference type="PANTHER" id="PTHR30250:SF11">
    <property type="entry name" value="O-ANTIGEN TRANSPORTER-RELATED"/>
    <property type="match status" value="1"/>
</dbReference>
<proteinExistence type="predicted"/>
<keyword evidence="4 6" id="KW-1133">Transmembrane helix</keyword>
<dbReference type="RefSeq" id="WP_012278579.1">
    <property type="nucleotide sequence ID" value="NC_010334.1"/>
</dbReference>
<keyword evidence="2" id="KW-1003">Cell membrane</keyword>
<accession>B0TTB8</accession>
<evidence type="ECO:0000256" key="6">
    <source>
        <dbReference type="SAM" id="Phobius"/>
    </source>
</evidence>
<dbReference type="HOGENOM" id="CLU_619418_0_0_6"/>
<dbReference type="EMBL" id="CP000931">
    <property type="protein sequence ID" value="ABZ78059.1"/>
    <property type="molecule type" value="Genomic_DNA"/>
</dbReference>
<dbReference type="STRING" id="458817.Shal_3516"/>
<organism evidence="7 8">
    <name type="scientific">Shewanella halifaxensis (strain HAW-EB4)</name>
    <dbReference type="NCBI Taxonomy" id="458817"/>
    <lineage>
        <taxon>Bacteria</taxon>
        <taxon>Pseudomonadati</taxon>
        <taxon>Pseudomonadota</taxon>
        <taxon>Gammaproteobacteria</taxon>
        <taxon>Alteromonadales</taxon>
        <taxon>Shewanellaceae</taxon>
        <taxon>Shewanella</taxon>
    </lineage>
</organism>
<dbReference type="AlphaFoldDB" id="B0TTB8"/>
<dbReference type="PANTHER" id="PTHR30250">
    <property type="entry name" value="PST FAMILY PREDICTED COLANIC ACID TRANSPORTER"/>
    <property type="match status" value="1"/>
</dbReference>
<feature type="transmembrane region" description="Helical" evidence="6">
    <location>
        <begin position="332"/>
        <end position="351"/>
    </location>
</feature>
<keyword evidence="8" id="KW-1185">Reference proteome</keyword>
<gene>
    <name evidence="7" type="ordered locus">Shal_3516</name>
</gene>
<feature type="transmembrane region" description="Helical" evidence="6">
    <location>
        <begin position="45"/>
        <end position="63"/>
    </location>
</feature>
<reference evidence="7" key="1">
    <citation type="submission" date="2008-01" db="EMBL/GenBank/DDBJ databases">
        <title>Complete sequence of Shewanella halifaxensis HAW-EB4.</title>
        <authorList>
            <consortium name="US DOE Joint Genome Institute"/>
            <person name="Copeland A."/>
            <person name="Lucas S."/>
            <person name="Lapidus A."/>
            <person name="Glavina del Rio T."/>
            <person name="Dalin E."/>
            <person name="Tice H."/>
            <person name="Bruce D."/>
            <person name="Goodwin L."/>
            <person name="Pitluck S."/>
            <person name="Sims D."/>
            <person name="Brettin T."/>
            <person name="Detter J.C."/>
            <person name="Han C."/>
            <person name="Kuske C.R."/>
            <person name="Schmutz J."/>
            <person name="Larimer F."/>
            <person name="Land M."/>
            <person name="Hauser L."/>
            <person name="Kyrpides N."/>
            <person name="Kim E."/>
            <person name="Zhao J.-S."/>
            <person name="Richardson P."/>
        </authorList>
    </citation>
    <scope>NUCLEOTIDE SEQUENCE [LARGE SCALE GENOMIC DNA]</scope>
    <source>
        <strain evidence="7">HAW-EB4</strain>
    </source>
</reference>
<feature type="transmembrane region" description="Helical" evidence="6">
    <location>
        <begin position="363"/>
        <end position="381"/>
    </location>
</feature>
<evidence type="ECO:0000256" key="4">
    <source>
        <dbReference type="ARBA" id="ARBA00022989"/>
    </source>
</evidence>
<evidence type="ECO:0000313" key="7">
    <source>
        <dbReference type="EMBL" id="ABZ78059.1"/>
    </source>
</evidence>
<feature type="transmembrane region" description="Helical" evidence="6">
    <location>
        <begin position="12"/>
        <end position="33"/>
    </location>
</feature>
<protein>
    <recommendedName>
        <fullName evidence="9">Polysaccharide biosynthesis protein</fullName>
    </recommendedName>
</protein>
<keyword evidence="5 6" id="KW-0472">Membrane</keyword>
<evidence type="ECO:0008006" key="9">
    <source>
        <dbReference type="Google" id="ProtNLM"/>
    </source>
</evidence>
<feature type="transmembrane region" description="Helical" evidence="6">
    <location>
        <begin position="255"/>
        <end position="273"/>
    </location>
</feature>
<keyword evidence="3 6" id="KW-0812">Transmembrane</keyword>
<dbReference type="OrthoDB" id="5823286at2"/>
<feature type="transmembrane region" description="Helical" evidence="6">
    <location>
        <begin position="294"/>
        <end position="312"/>
    </location>
</feature>
<dbReference type="Proteomes" id="UP000001317">
    <property type="component" value="Chromosome"/>
</dbReference>
<evidence type="ECO:0000256" key="5">
    <source>
        <dbReference type="ARBA" id="ARBA00023136"/>
    </source>
</evidence>
<evidence type="ECO:0000256" key="3">
    <source>
        <dbReference type="ARBA" id="ARBA00022692"/>
    </source>
</evidence>
<evidence type="ECO:0000256" key="1">
    <source>
        <dbReference type="ARBA" id="ARBA00004651"/>
    </source>
</evidence>
<feature type="transmembrane region" description="Helical" evidence="6">
    <location>
        <begin position="170"/>
        <end position="189"/>
    </location>
</feature>
<feature type="transmembrane region" description="Helical" evidence="6">
    <location>
        <begin position="115"/>
        <end position="134"/>
    </location>
</feature>
<evidence type="ECO:0000313" key="8">
    <source>
        <dbReference type="Proteomes" id="UP000001317"/>
    </source>
</evidence>
<dbReference type="InterPro" id="IPR050833">
    <property type="entry name" value="Poly_Biosynth_Transport"/>
</dbReference>